<keyword evidence="1" id="KW-0175">Coiled coil</keyword>
<comment type="caution">
    <text evidence="2">The sequence shown here is derived from an EMBL/GenBank/DDBJ whole genome shotgun (WGS) entry which is preliminary data.</text>
</comment>
<reference evidence="2 3" key="1">
    <citation type="submission" date="2020-08" db="EMBL/GenBank/DDBJ databases">
        <authorList>
            <person name="Koutsovoulos G."/>
            <person name="Danchin GJ E."/>
        </authorList>
    </citation>
    <scope>NUCLEOTIDE SEQUENCE [LARGE SCALE GENOMIC DNA]</scope>
</reference>
<dbReference type="OrthoDB" id="5906212at2759"/>
<feature type="coiled-coil region" evidence="1">
    <location>
        <begin position="22"/>
        <end position="113"/>
    </location>
</feature>
<evidence type="ECO:0000256" key="1">
    <source>
        <dbReference type="SAM" id="Coils"/>
    </source>
</evidence>
<gene>
    <name evidence="2" type="ORF">MENT_LOCUS24318</name>
</gene>
<dbReference type="EMBL" id="CAJEWN010000205">
    <property type="protein sequence ID" value="CAD2172751.1"/>
    <property type="molecule type" value="Genomic_DNA"/>
</dbReference>
<accession>A0A6V7VEY3</accession>
<evidence type="ECO:0000313" key="3">
    <source>
        <dbReference type="Proteomes" id="UP000580250"/>
    </source>
</evidence>
<proteinExistence type="predicted"/>
<evidence type="ECO:0000313" key="2">
    <source>
        <dbReference type="EMBL" id="CAD2172751.1"/>
    </source>
</evidence>
<dbReference type="Proteomes" id="UP000580250">
    <property type="component" value="Unassembled WGS sequence"/>
</dbReference>
<sequence>MAEEGPSNSDLETKLNKQINGLIKLSNDFNNLQIKLNEEKEKSVNLEKKNQSLEIELKEIKKKIQKPNSDHENKIRVIQLEHEKKIKTLKENILHLKAENNQETEQINFLEGKIKKTDDLYNKRLSNLSVKLDNLIFEYVNFVKIENKWNEINSGYKCCDNNLYTNKPTGYHKFVSISAENPFKKPKNSFNYSLYYYEVKCIIVEGSLNKDGKWVVFGL</sequence>
<organism evidence="2 3">
    <name type="scientific">Meloidogyne enterolobii</name>
    <name type="common">Root-knot nematode worm</name>
    <name type="synonym">Meloidogyne mayaguensis</name>
    <dbReference type="NCBI Taxonomy" id="390850"/>
    <lineage>
        <taxon>Eukaryota</taxon>
        <taxon>Metazoa</taxon>
        <taxon>Ecdysozoa</taxon>
        <taxon>Nematoda</taxon>
        <taxon>Chromadorea</taxon>
        <taxon>Rhabditida</taxon>
        <taxon>Tylenchina</taxon>
        <taxon>Tylenchomorpha</taxon>
        <taxon>Tylenchoidea</taxon>
        <taxon>Meloidogynidae</taxon>
        <taxon>Meloidogyninae</taxon>
        <taxon>Meloidogyne</taxon>
    </lineage>
</organism>
<protein>
    <submittedName>
        <fullName evidence="2">Uncharacterized protein</fullName>
    </submittedName>
</protein>
<name>A0A6V7VEY3_MELEN</name>
<dbReference type="AlphaFoldDB" id="A0A6V7VEY3"/>